<dbReference type="GeneID" id="54569758"/>
<evidence type="ECO:0000259" key="4">
    <source>
        <dbReference type="Pfam" id="PF01494"/>
    </source>
</evidence>
<reference evidence="5" key="1">
    <citation type="journal article" date="2020" name="Stud. Mycol.">
        <title>101 Dothideomycetes genomes: a test case for predicting lifestyles and emergence of pathogens.</title>
        <authorList>
            <person name="Haridas S."/>
            <person name="Albert R."/>
            <person name="Binder M."/>
            <person name="Bloem J."/>
            <person name="Labutti K."/>
            <person name="Salamov A."/>
            <person name="Andreopoulos B."/>
            <person name="Baker S."/>
            <person name="Barry K."/>
            <person name="Bills G."/>
            <person name="Bluhm B."/>
            <person name="Cannon C."/>
            <person name="Castanera R."/>
            <person name="Culley D."/>
            <person name="Daum C."/>
            <person name="Ezra D."/>
            <person name="Gonzalez J."/>
            <person name="Henrissat B."/>
            <person name="Kuo A."/>
            <person name="Liang C."/>
            <person name="Lipzen A."/>
            <person name="Lutzoni F."/>
            <person name="Magnuson J."/>
            <person name="Mondo S."/>
            <person name="Nolan M."/>
            <person name="Ohm R."/>
            <person name="Pangilinan J."/>
            <person name="Park H.-J."/>
            <person name="Ramirez L."/>
            <person name="Alfaro M."/>
            <person name="Sun H."/>
            <person name="Tritt A."/>
            <person name="Yoshinaga Y."/>
            <person name="Zwiers L.-H."/>
            <person name="Turgeon B."/>
            <person name="Goodwin S."/>
            <person name="Spatafora J."/>
            <person name="Crous P."/>
            <person name="Grigoriev I."/>
        </authorList>
    </citation>
    <scope>NUCLEOTIDE SEQUENCE</scope>
    <source>
        <strain evidence="5">ATCC 36951</strain>
    </source>
</reference>
<keyword evidence="6" id="KW-1185">Reference proteome</keyword>
<evidence type="ECO:0000256" key="1">
    <source>
        <dbReference type="ARBA" id="ARBA00022630"/>
    </source>
</evidence>
<name>A0A6A6CQF7_ZASCE</name>
<dbReference type="InterPro" id="IPR051104">
    <property type="entry name" value="FAD_monoxygenase"/>
</dbReference>
<dbReference type="InterPro" id="IPR036188">
    <property type="entry name" value="FAD/NAD-bd_sf"/>
</dbReference>
<dbReference type="AlphaFoldDB" id="A0A6A6CQF7"/>
<dbReference type="GO" id="GO:0044550">
    <property type="term" value="P:secondary metabolite biosynthetic process"/>
    <property type="evidence" value="ECO:0007669"/>
    <property type="project" value="TreeGrafter"/>
</dbReference>
<keyword evidence="1" id="KW-0285">Flavoprotein</keyword>
<dbReference type="GO" id="GO:0016491">
    <property type="term" value="F:oxidoreductase activity"/>
    <property type="evidence" value="ECO:0007669"/>
    <property type="project" value="UniProtKB-KW"/>
</dbReference>
<dbReference type="OrthoDB" id="16820at2759"/>
<dbReference type="Proteomes" id="UP000799537">
    <property type="component" value="Unassembled WGS sequence"/>
</dbReference>
<evidence type="ECO:0000256" key="2">
    <source>
        <dbReference type="ARBA" id="ARBA00022827"/>
    </source>
</evidence>
<evidence type="ECO:0000313" key="6">
    <source>
        <dbReference type="Proteomes" id="UP000799537"/>
    </source>
</evidence>
<gene>
    <name evidence="5" type="ORF">M409DRAFT_65390</name>
</gene>
<dbReference type="EMBL" id="ML993590">
    <property type="protein sequence ID" value="KAF2168370.1"/>
    <property type="molecule type" value="Genomic_DNA"/>
</dbReference>
<accession>A0A6A6CQF7</accession>
<evidence type="ECO:0000313" key="5">
    <source>
        <dbReference type="EMBL" id="KAF2168370.1"/>
    </source>
</evidence>
<dbReference type="PRINTS" id="PR00420">
    <property type="entry name" value="RNGMNOXGNASE"/>
</dbReference>
<sequence length="427" mass="46409">MPAERLKIAIAGGGIASLCLAHSLTTKHPQWSVKIFEASPQIRDEGAAIGLATNAQEALGLISPSLREALDEAGGVPCVPAVRIMVGTGKNSGLHVGDVPQPTPQITVHRTAFWNALRQRIPDDVLQLGKKLASITSNNPNSNSEHHPITLTFTDSTTATVDALIGCDGINSTVRLHVLGPAYAPVYTQGYNHRVVVPLAEAEEAFGKEYCSLRTQYGWIGEGGFLLTDHCDQGRSMQVIAGWSDRGPWPYELPWVEWDRERLKRDLEDWGDVGRAMLKIFLRQPTLHAAAGRIHPPTPTYISPSGHICLAGDAAQSFPPFLGAGAGQAIEDALLLSTVLGLVETPEDIPRALGGYDGIRRPRRSAIAEASMRAARLMTGRDPDVGVDPERIRERLSVWKTEVFAVDLEGQQREARESHCAMKTLPW</sequence>
<dbReference type="Gene3D" id="3.50.50.60">
    <property type="entry name" value="FAD/NAD(P)-binding domain"/>
    <property type="match status" value="1"/>
</dbReference>
<keyword evidence="3" id="KW-0560">Oxidoreductase</keyword>
<feature type="domain" description="FAD-binding" evidence="4">
    <location>
        <begin position="305"/>
        <end position="369"/>
    </location>
</feature>
<protein>
    <recommendedName>
        <fullName evidence="4">FAD-binding domain-containing protein</fullName>
    </recommendedName>
</protein>
<keyword evidence="2" id="KW-0274">FAD</keyword>
<organism evidence="5 6">
    <name type="scientific">Zasmidium cellare ATCC 36951</name>
    <dbReference type="NCBI Taxonomy" id="1080233"/>
    <lineage>
        <taxon>Eukaryota</taxon>
        <taxon>Fungi</taxon>
        <taxon>Dikarya</taxon>
        <taxon>Ascomycota</taxon>
        <taxon>Pezizomycotina</taxon>
        <taxon>Dothideomycetes</taxon>
        <taxon>Dothideomycetidae</taxon>
        <taxon>Mycosphaerellales</taxon>
        <taxon>Mycosphaerellaceae</taxon>
        <taxon>Zasmidium</taxon>
    </lineage>
</organism>
<dbReference type="Pfam" id="PF01494">
    <property type="entry name" value="FAD_binding_3"/>
    <property type="match status" value="1"/>
</dbReference>
<dbReference type="RefSeq" id="XP_033669259.1">
    <property type="nucleotide sequence ID" value="XM_033816486.1"/>
</dbReference>
<dbReference type="GO" id="GO:0071949">
    <property type="term" value="F:FAD binding"/>
    <property type="evidence" value="ECO:0007669"/>
    <property type="project" value="InterPro"/>
</dbReference>
<proteinExistence type="predicted"/>
<dbReference type="PANTHER" id="PTHR46720:SF3">
    <property type="entry name" value="FAD-BINDING DOMAIN-CONTAINING PROTEIN-RELATED"/>
    <property type="match status" value="1"/>
</dbReference>
<dbReference type="InterPro" id="IPR002938">
    <property type="entry name" value="FAD-bd"/>
</dbReference>
<dbReference type="PANTHER" id="PTHR46720">
    <property type="entry name" value="HYDROXYLASE, PUTATIVE (AFU_ORTHOLOGUE AFUA_3G01460)-RELATED"/>
    <property type="match status" value="1"/>
</dbReference>
<evidence type="ECO:0000256" key="3">
    <source>
        <dbReference type="ARBA" id="ARBA00023002"/>
    </source>
</evidence>
<dbReference type="SUPFAM" id="SSF51905">
    <property type="entry name" value="FAD/NAD(P)-binding domain"/>
    <property type="match status" value="1"/>
</dbReference>